<proteinExistence type="predicted"/>
<dbReference type="AlphaFoldDB" id="R7SZI2"/>
<reference evidence="2 3" key="1">
    <citation type="journal article" date="2012" name="Science">
        <title>The Paleozoic origin of enzymatic lignin decomposition reconstructed from 31 fungal genomes.</title>
        <authorList>
            <person name="Floudas D."/>
            <person name="Binder M."/>
            <person name="Riley R."/>
            <person name="Barry K."/>
            <person name="Blanchette R.A."/>
            <person name="Henrissat B."/>
            <person name="Martinez A.T."/>
            <person name="Otillar R."/>
            <person name="Spatafora J.W."/>
            <person name="Yadav J.S."/>
            <person name="Aerts A."/>
            <person name="Benoit I."/>
            <person name="Boyd A."/>
            <person name="Carlson A."/>
            <person name="Copeland A."/>
            <person name="Coutinho P.M."/>
            <person name="de Vries R.P."/>
            <person name="Ferreira P."/>
            <person name="Findley K."/>
            <person name="Foster B."/>
            <person name="Gaskell J."/>
            <person name="Glotzer D."/>
            <person name="Gorecki P."/>
            <person name="Heitman J."/>
            <person name="Hesse C."/>
            <person name="Hori C."/>
            <person name="Igarashi K."/>
            <person name="Jurgens J.A."/>
            <person name="Kallen N."/>
            <person name="Kersten P."/>
            <person name="Kohler A."/>
            <person name="Kuees U."/>
            <person name="Kumar T.K.A."/>
            <person name="Kuo A."/>
            <person name="LaButti K."/>
            <person name="Larrondo L.F."/>
            <person name="Lindquist E."/>
            <person name="Ling A."/>
            <person name="Lombard V."/>
            <person name="Lucas S."/>
            <person name="Lundell T."/>
            <person name="Martin R."/>
            <person name="McLaughlin D.J."/>
            <person name="Morgenstern I."/>
            <person name="Morin E."/>
            <person name="Murat C."/>
            <person name="Nagy L.G."/>
            <person name="Nolan M."/>
            <person name="Ohm R.A."/>
            <person name="Patyshakuliyeva A."/>
            <person name="Rokas A."/>
            <person name="Ruiz-Duenas F.J."/>
            <person name="Sabat G."/>
            <person name="Salamov A."/>
            <person name="Samejima M."/>
            <person name="Schmutz J."/>
            <person name="Slot J.C."/>
            <person name="St John F."/>
            <person name="Stenlid J."/>
            <person name="Sun H."/>
            <person name="Sun S."/>
            <person name="Syed K."/>
            <person name="Tsang A."/>
            <person name="Wiebenga A."/>
            <person name="Young D."/>
            <person name="Pisabarro A."/>
            <person name="Eastwood D.C."/>
            <person name="Martin F."/>
            <person name="Cullen D."/>
            <person name="Grigoriev I.V."/>
            <person name="Hibbett D.S."/>
        </authorList>
    </citation>
    <scope>NUCLEOTIDE SEQUENCE [LARGE SCALE GENOMIC DNA]</scope>
    <source>
        <strain evidence="2 3">LYAD-421 SS1</strain>
    </source>
</reference>
<accession>R7SZI2</accession>
<dbReference type="GeneID" id="18839052"/>
<organism evidence="2 3">
    <name type="scientific">Dichomitus squalens (strain LYAD-421)</name>
    <name type="common">Western red white-rot fungus</name>
    <dbReference type="NCBI Taxonomy" id="732165"/>
    <lineage>
        <taxon>Eukaryota</taxon>
        <taxon>Fungi</taxon>
        <taxon>Dikarya</taxon>
        <taxon>Basidiomycota</taxon>
        <taxon>Agaricomycotina</taxon>
        <taxon>Agaricomycetes</taxon>
        <taxon>Polyporales</taxon>
        <taxon>Polyporaceae</taxon>
        <taxon>Dichomitus</taxon>
    </lineage>
</organism>
<dbReference type="RefSeq" id="XP_007365586.1">
    <property type="nucleotide sequence ID" value="XM_007365524.1"/>
</dbReference>
<gene>
    <name evidence="2" type="ORF">DICSQDRAFT_169905</name>
</gene>
<dbReference type="EMBL" id="JH719409">
    <property type="protein sequence ID" value="EJF61491.1"/>
    <property type="molecule type" value="Genomic_DNA"/>
</dbReference>
<evidence type="ECO:0000313" key="3">
    <source>
        <dbReference type="Proteomes" id="UP000053319"/>
    </source>
</evidence>
<evidence type="ECO:0008006" key="4">
    <source>
        <dbReference type="Google" id="ProtNLM"/>
    </source>
</evidence>
<name>R7SZI2_DICSQ</name>
<dbReference type="HOGENOM" id="CLU_1069661_0_0_1"/>
<sequence length="268" mass="30979">MYLEGGAHDYVETASNGGTLGSWTDFVNQLKAGYRQLAPEKTVQTSLEEWCSKTHSTVIQFAENFCRYASKSGYADVELIRRIDNQVSKNSQILTVMTAMRQVNPMLIPTKCEHYLDWVLKLEMETRGNQAKSSSQQHTTSRPPWDPNAMDVDAMRKPEKLFKEQLEWLNKKLCFRYGKHKFTTGQKCRNPQYTGYYDLPDMKKQPAAPTKVRTLDTADEDKWEYIRRALEEFETAKRKGKGKAPETETAARIVEVKESEEDFLKRVL</sequence>
<evidence type="ECO:0000313" key="2">
    <source>
        <dbReference type="EMBL" id="EJF61491.1"/>
    </source>
</evidence>
<dbReference type="OrthoDB" id="3260518at2759"/>
<dbReference type="Proteomes" id="UP000053319">
    <property type="component" value="Unassembled WGS sequence"/>
</dbReference>
<feature type="compositionally biased region" description="Polar residues" evidence="1">
    <location>
        <begin position="128"/>
        <end position="142"/>
    </location>
</feature>
<evidence type="ECO:0000256" key="1">
    <source>
        <dbReference type="SAM" id="MobiDB-lite"/>
    </source>
</evidence>
<protein>
    <recommendedName>
        <fullName evidence="4">Retrotransposon gag domain-containing protein</fullName>
    </recommendedName>
</protein>
<feature type="region of interest" description="Disordered" evidence="1">
    <location>
        <begin position="128"/>
        <end position="149"/>
    </location>
</feature>
<dbReference type="KEGG" id="dsq:DICSQDRAFT_169905"/>